<feature type="region of interest" description="Disordered" evidence="1">
    <location>
        <begin position="307"/>
        <end position="329"/>
    </location>
</feature>
<protein>
    <submittedName>
        <fullName evidence="3">Uncharacterized protein</fullName>
    </submittedName>
</protein>
<reference evidence="3 4" key="1">
    <citation type="submission" date="2019-04" db="EMBL/GenBank/DDBJ databases">
        <authorList>
            <person name="Alioto T."/>
            <person name="Alioto T."/>
        </authorList>
    </citation>
    <scope>NUCLEOTIDE SEQUENCE [LARGE SCALE GENOMIC DNA]</scope>
</reference>
<sequence length="343" mass="35964">MTFPRERPPQRSPSLGMSLLSVSPTKGALSKYSEKREGPELEWALEASPRTGLVLGAFLAMVLEQALEVSLELALEVSPELALEVSPELALEVSLVLALEVSPELAFPLQPKQPLRLKLPSTVSGPALPTPSPCPPPPPAPQELSTGHSSVLQVLEELEPWEGWCQVLCQVQCQAACQGSTEAQEGQGGSRGPGVVLRTSELRLDLHVRPRLQHKVVAQEKLLWGILGGLRGGSGAGDGSPFPVFTHPGVGTPVAAAAKAAAKAAQFALLSGPLLRGWSYSDGGDSPRLGSSDQLWGLVTFQIGEAAQGGPGEHSPAHRPPPQLNPARILGSMLGSSHVSLSD</sequence>
<evidence type="ECO:0000313" key="3">
    <source>
        <dbReference type="EMBL" id="VTJ56548.1"/>
    </source>
</evidence>
<evidence type="ECO:0000313" key="4">
    <source>
        <dbReference type="Proteomes" id="UP000335636"/>
    </source>
</evidence>
<name>A0A5E4AH29_MARMO</name>
<dbReference type="Proteomes" id="UP000662637">
    <property type="component" value="Unassembled WGS sequence"/>
</dbReference>
<evidence type="ECO:0000313" key="2">
    <source>
        <dbReference type="EMBL" id="KAF7482425.1"/>
    </source>
</evidence>
<evidence type="ECO:0000256" key="1">
    <source>
        <dbReference type="SAM" id="MobiDB-lite"/>
    </source>
</evidence>
<accession>A0A5E4AH29</accession>
<keyword evidence="4" id="KW-1185">Reference proteome</keyword>
<dbReference type="AlphaFoldDB" id="A0A5E4AH29"/>
<dbReference type="EMBL" id="WJEC01000566">
    <property type="protein sequence ID" value="KAF7482425.1"/>
    <property type="molecule type" value="Genomic_DNA"/>
</dbReference>
<proteinExistence type="predicted"/>
<feature type="region of interest" description="Disordered" evidence="1">
    <location>
        <begin position="120"/>
        <end position="147"/>
    </location>
</feature>
<feature type="compositionally biased region" description="Polar residues" evidence="1">
    <location>
        <begin position="12"/>
        <end position="24"/>
    </location>
</feature>
<feature type="region of interest" description="Disordered" evidence="1">
    <location>
        <begin position="1"/>
        <end position="34"/>
    </location>
</feature>
<dbReference type="Proteomes" id="UP000335636">
    <property type="component" value="Unassembled WGS sequence"/>
</dbReference>
<gene>
    <name evidence="2" type="ORF">GHT09_006191</name>
    <name evidence="3" type="ORF">MONAX_5E001883</name>
</gene>
<feature type="compositionally biased region" description="Pro residues" evidence="1">
    <location>
        <begin position="128"/>
        <end position="141"/>
    </location>
</feature>
<dbReference type="EMBL" id="CABDUW010000067">
    <property type="protein sequence ID" value="VTJ56548.1"/>
    <property type="molecule type" value="Genomic_DNA"/>
</dbReference>
<reference evidence="2" key="2">
    <citation type="submission" date="2020-08" db="EMBL/GenBank/DDBJ databases">
        <authorList>
            <person name="Shumante A."/>
            <person name="Zimin A.V."/>
            <person name="Puiu D."/>
            <person name="Salzberg S.L."/>
        </authorList>
    </citation>
    <scope>NUCLEOTIDE SEQUENCE</scope>
    <source>
        <strain evidence="2">WC2-LM</strain>
        <tissue evidence="2">Liver</tissue>
    </source>
</reference>
<organism evidence="3 4">
    <name type="scientific">Marmota monax</name>
    <name type="common">Woodchuck</name>
    <dbReference type="NCBI Taxonomy" id="9995"/>
    <lineage>
        <taxon>Eukaryota</taxon>
        <taxon>Metazoa</taxon>
        <taxon>Chordata</taxon>
        <taxon>Craniata</taxon>
        <taxon>Vertebrata</taxon>
        <taxon>Euteleostomi</taxon>
        <taxon>Mammalia</taxon>
        <taxon>Eutheria</taxon>
        <taxon>Euarchontoglires</taxon>
        <taxon>Glires</taxon>
        <taxon>Rodentia</taxon>
        <taxon>Sciuromorpha</taxon>
        <taxon>Sciuridae</taxon>
        <taxon>Xerinae</taxon>
        <taxon>Marmotini</taxon>
        <taxon>Marmota</taxon>
    </lineage>
</organism>